<dbReference type="SUPFAM" id="SSF52058">
    <property type="entry name" value="L domain-like"/>
    <property type="match status" value="1"/>
</dbReference>
<dbReference type="PROSITE" id="PS51450">
    <property type="entry name" value="LRR"/>
    <property type="match status" value="4"/>
</dbReference>
<dbReference type="PANTHER" id="PTHR24366:SF96">
    <property type="entry name" value="LEUCINE RICH REPEAT CONTAINING 53"/>
    <property type="match status" value="1"/>
</dbReference>
<dbReference type="Gene3D" id="3.80.10.10">
    <property type="entry name" value="Ribonuclease Inhibitor"/>
    <property type="match status" value="2"/>
</dbReference>
<dbReference type="Proteomes" id="UP000075840">
    <property type="component" value="Unassembled WGS sequence"/>
</dbReference>
<reference evidence="1" key="1">
    <citation type="submission" date="2022-08" db="UniProtKB">
        <authorList>
            <consortium name="EnsemblMetazoa"/>
        </authorList>
    </citation>
    <scope>IDENTIFICATION</scope>
    <source>
        <strain evidence="1">Dongola</strain>
    </source>
</reference>
<proteinExistence type="predicted"/>
<organism evidence="1 2">
    <name type="scientific">Anopheles arabiensis</name>
    <name type="common">Mosquito</name>
    <dbReference type="NCBI Taxonomy" id="7173"/>
    <lineage>
        <taxon>Eukaryota</taxon>
        <taxon>Metazoa</taxon>
        <taxon>Ecdysozoa</taxon>
        <taxon>Arthropoda</taxon>
        <taxon>Hexapoda</taxon>
        <taxon>Insecta</taxon>
        <taxon>Pterygota</taxon>
        <taxon>Neoptera</taxon>
        <taxon>Endopterygota</taxon>
        <taxon>Diptera</taxon>
        <taxon>Nematocera</taxon>
        <taxon>Culicoidea</taxon>
        <taxon>Culicidae</taxon>
        <taxon>Anophelinae</taxon>
        <taxon>Anopheles</taxon>
    </lineage>
</organism>
<dbReference type="EMBL" id="APCN01005200">
    <property type="status" value="NOT_ANNOTATED_CDS"/>
    <property type="molecule type" value="Genomic_DNA"/>
</dbReference>
<dbReference type="AlphaFoldDB" id="A0A182II42"/>
<dbReference type="VEuPathDB" id="VectorBase:AARA21_009603"/>
<sequence length="720" mass="80879">MKVKCVIYLTLLYCVYCTTAETTTPSSSANKIHYRCTTQGYYYSEAKFSNVIIDESTIPLFTCDSTSQKQTVKFEMSSIQEVPKKLFDTFSNLLVANFTRSGIKYINRYSLDRAVNLQKLDLSSNAIEQLNANCFSGATALLELNLSFNNISSIDKLAFNTLLNLILLRLTGNKLRSLDNKVFEPLKSLRTIYLNSNELQVIESGIIAKNTKLQFLLLQNNHINMVEEGAFLVENLEASSSNLTIVSLSNNKLTKLNLGTIKVNQLYLTNNTLEALHLSPWIGTVYAENNIISNVTVSDVTNMQLKTLRLANNSITSLESIQQFHSLVDLDLSNNHIGPLNITSLAKLANLQQLGLERTFISNLQHGTFAQQQSLKWLDISYNNLDRFDFDILTSSAALQQIFLDGNRLKSLNYEHLKKTFPALVKIGLSENNWNCTYLIQLVRYCNEHSIELFKSQAVQNQTNVKGIYCFDDKNPLANWNNTLQHVQALHPHLNSTTEDSALQTLLQSVLDDVKRFSENHADVANQTSKLDGAVYDLTKNQFNIQKDVNSLRQSLFEIRLALMANRTNGSVGADNDELRRMIETANNLTLDKQELSAKTLEFKIYEQTFKVDKALELAHESIDKNTVLAKRVEQWISNIVSTSGMLGQDRLLVHQSAAQVEGSGGNGNGVNIAVLVMLCVLIGLIMIGIFKLNRGSYGVERRRYANRDSSMATIINNDI</sequence>
<dbReference type="Pfam" id="PF12799">
    <property type="entry name" value="LRR_4"/>
    <property type="match status" value="1"/>
</dbReference>
<keyword evidence="2" id="KW-1185">Reference proteome</keyword>
<dbReference type="EnsemblMetazoa" id="AARA015631-RA">
    <property type="protein sequence ID" value="AARA015631-PA"/>
    <property type="gene ID" value="AARA015631"/>
</dbReference>
<dbReference type="SMART" id="SM00369">
    <property type="entry name" value="LRR_TYP"/>
    <property type="match status" value="8"/>
</dbReference>
<name>A0A182II42_ANOAR</name>
<dbReference type="InterPro" id="IPR001611">
    <property type="entry name" value="Leu-rich_rpt"/>
</dbReference>
<dbReference type="InterPro" id="IPR003591">
    <property type="entry name" value="Leu-rich_rpt_typical-subtyp"/>
</dbReference>
<dbReference type="InterPro" id="IPR032675">
    <property type="entry name" value="LRR_dom_sf"/>
</dbReference>
<accession>A0A182II42</accession>
<dbReference type="SMART" id="SM00365">
    <property type="entry name" value="LRR_SD22"/>
    <property type="match status" value="7"/>
</dbReference>
<evidence type="ECO:0000313" key="1">
    <source>
        <dbReference type="EnsemblMetazoa" id="AARA015631-PA"/>
    </source>
</evidence>
<evidence type="ECO:0000313" key="2">
    <source>
        <dbReference type="Proteomes" id="UP000075840"/>
    </source>
</evidence>
<dbReference type="PANTHER" id="PTHR24366">
    <property type="entry name" value="IG(IMMUNOGLOBULIN) AND LRR(LEUCINE RICH REPEAT) DOMAINS"/>
    <property type="match status" value="1"/>
</dbReference>
<dbReference type="Pfam" id="PF13855">
    <property type="entry name" value="LRR_8"/>
    <property type="match status" value="2"/>
</dbReference>
<dbReference type="InterPro" id="IPR025875">
    <property type="entry name" value="Leu-rich_rpt_4"/>
</dbReference>
<dbReference type="VEuPathDB" id="VectorBase:AARA015631"/>
<protein>
    <submittedName>
        <fullName evidence="1">Uncharacterized protein</fullName>
    </submittedName>
</protein>